<organism evidence="7 8">
    <name type="scientific">Bemisia tabaci</name>
    <name type="common">Sweetpotato whitefly</name>
    <name type="synonym">Aleurodes tabaci</name>
    <dbReference type="NCBI Taxonomy" id="7038"/>
    <lineage>
        <taxon>Eukaryota</taxon>
        <taxon>Metazoa</taxon>
        <taxon>Ecdysozoa</taxon>
        <taxon>Arthropoda</taxon>
        <taxon>Hexapoda</taxon>
        <taxon>Insecta</taxon>
        <taxon>Pterygota</taxon>
        <taxon>Neoptera</taxon>
        <taxon>Paraneoptera</taxon>
        <taxon>Hemiptera</taxon>
        <taxon>Sternorrhyncha</taxon>
        <taxon>Aleyrodoidea</taxon>
        <taxon>Aleyrodidae</taxon>
        <taxon>Aleyrodinae</taxon>
        <taxon>Bemisia</taxon>
    </lineage>
</organism>
<dbReference type="GO" id="GO:0006888">
    <property type="term" value="P:endoplasmic reticulum to Golgi vesicle-mediated transport"/>
    <property type="evidence" value="ECO:0007669"/>
    <property type="project" value="TreeGrafter"/>
</dbReference>
<evidence type="ECO:0000256" key="2">
    <source>
        <dbReference type="ARBA" id="ARBA00023034"/>
    </source>
</evidence>
<protein>
    <recommendedName>
        <fullName evidence="6">GRIP domain-containing protein</fullName>
    </recommendedName>
</protein>
<feature type="compositionally biased region" description="Polar residues" evidence="5">
    <location>
        <begin position="70"/>
        <end position="87"/>
    </location>
</feature>
<feature type="compositionally biased region" description="Acidic residues" evidence="5">
    <location>
        <begin position="30"/>
        <end position="42"/>
    </location>
</feature>
<dbReference type="GO" id="GO:0031267">
    <property type="term" value="F:small GTPase binding"/>
    <property type="evidence" value="ECO:0007669"/>
    <property type="project" value="TreeGrafter"/>
</dbReference>
<keyword evidence="2" id="KW-0333">Golgi apparatus</keyword>
<proteinExistence type="predicted"/>
<evidence type="ECO:0000256" key="5">
    <source>
        <dbReference type="SAM" id="MobiDB-lite"/>
    </source>
</evidence>
<dbReference type="PANTHER" id="PTHR18921:SF2">
    <property type="entry name" value="THYROID RECEPTOR-INTERACTING PROTEIN 11"/>
    <property type="match status" value="1"/>
</dbReference>
<evidence type="ECO:0000256" key="1">
    <source>
        <dbReference type="ARBA" id="ARBA00004555"/>
    </source>
</evidence>
<dbReference type="GO" id="GO:0007030">
    <property type="term" value="P:Golgi organization"/>
    <property type="evidence" value="ECO:0007669"/>
    <property type="project" value="TreeGrafter"/>
</dbReference>
<feature type="coiled-coil region" evidence="4">
    <location>
        <begin position="118"/>
        <end position="256"/>
    </location>
</feature>
<feature type="domain" description="GRIP" evidence="6">
    <location>
        <begin position="1331"/>
        <end position="1380"/>
    </location>
</feature>
<gene>
    <name evidence="7" type="ORF">BEMITA_LOCUS154</name>
</gene>
<evidence type="ECO:0000256" key="4">
    <source>
        <dbReference type="SAM" id="Coils"/>
    </source>
</evidence>
<comment type="subcellular location">
    <subcellularLocation>
        <location evidence="1">Golgi apparatus</location>
    </subcellularLocation>
</comment>
<keyword evidence="8" id="KW-1185">Reference proteome</keyword>
<dbReference type="GO" id="GO:0005794">
    <property type="term" value="C:Golgi apparatus"/>
    <property type="evidence" value="ECO:0007669"/>
    <property type="project" value="UniProtKB-SubCell"/>
</dbReference>
<feature type="coiled-coil region" evidence="4">
    <location>
        <begin position="999"/>
        <end position="1064"/>
    </location>
</feature>
<feature type="coiled-coil region" evidence="4">
    <location>
        <begin position="408"/>
        <end position="463"/>
    </location>
</feature>
<feature type="compositionally biased region" description="Low complexity" evidence="5">
    <location>
        <begin position="332"/>
        <end position="341"/>
    </location>
</feature>
<feature type="coiled-coil region" evidence="4">
    <location>
        <begin position="603"/>
        <end position="963"/>
    </location>
</feature>
<dbReference type="PANTHER" id="PTHR18921">
    <property type="entry name" value="MYOSIN HEAVY CHAIN - RELATED"/>
    <property type="match status" value="1"/>
</dbReference>
<dbReference type="EMBL" id="CAKKNF020000029">
    <property type="protein sequence ID" value="CAH0747819.1"/>
    <property type="molecule type" value="Genomic_DNA"/>
</dbReference>
<feature type="region of interest" description="Disordered" evidence="5">
    <location>
        <begin position="1071"/>
        <end position="1090"/>
    </location>
</feature>
<feature type="region of interest" description="Disordered" evidence="5">
    <location>
        <begin position="22"/>
        <end position="101"/>
    </location>
</feature>
<name>A0AAI8UV05_BEMTA</name>
<evidence type="ECO:0000256" key="3">
    <source>
        <dbReference type="ARBA" id="ARBA00023054"/>
    </source>
</evidence>
<feature type="compositionally biased region" description="Polar residues" evidence="5">
    <location>
        <begin position="320"/>
        <end position="331"/>
    </location>
</feature>
<comment type="caution">
    <text evidence="7">The sequence shown here is derived from an EMBL/GenBank/DDBJ whole genome shotgun (WGS) entry which is preliminary data.</text>
</comment>
<dbReference type="Proteomes" id="UP001152759">
    <property type="component" value="Unassembled WGS sequence"/>
</dbReference>
<accession>A0AAI8UV05</accession>
<feature type="coiled-coil region" evidence="4">
    <location>
        <begin position="1290"/>
        <end position="1331"/>
    </location>
</feature>
<feature type="region of interest" description="Disordered" evidence="5">
    <location>
        <begin position="287"/>
        <end position="341"/>
    </location>
</feature>
<evidence type="ECO:0000313" key="7">
    <source>
        <dbReference type="EMBL" id="CAH0747819.1"/>
    </source>
</evidence>
<evidence type="ECO:0000259" key="6">
    <source>
        <dbReference type="PROSITE" id="PS50913"/>
    </source>
</evidence>
<reference evidence="7" key="1">
    <citation type="submission" date="2021-12" db="EMBL/GenBank/DDBJ databases">
        <authorList>
            <person name="King R."/>
        </authorList>
    </citation>
    <scope>NUCLEOTIDE SEQUENCE</scope>
</reference>
<feature type="compositionally biased region" description="Acidic residues" evidence="5">
    <location>
        <begin position="91"/>
        <end position="100"/>
    </location>
</feature>
<dbReference type="InterPro" id="IPR000237">
    <property type="entry name" value="GRIP_dom"/>
</dbReference>
<sequence length="1463" mass="165308">MAWFESGLSSLKGQLSNLTKEVKEVLTQPDSDEEVKAEDDDTASNSNRKGADKKPRVNLPSSESEEFLGQRSQNSTLGAFSGDSSEQGAFVDDDGDDGWDVEGWAVQDTFHVPSSTETGQGSSEIDELKAEIKKLREEKQQLTQTVTALETELETITQIVSRNNRNARQFEELQAEVVRLQNENGRLNREKLELEQIVAASQDENSNLSTGIELDLQHQRDLEQLIAAKDSTQRKYNQLKEDYDIMKSQFEEFRQIRVKTTSTASQSSYDCASVLSQTCDEISSAVASTSSQTTSDNPSSSSQTVNESSSMSSQTTIQSVGASSQTVNDNPSASSQTSGVSSSFAASQTTFAEVSNVDGTRRHTDSESSEEECSFRDLKNVLDSVPFKIPEQFVNKTPDDGSKIIQDIKALTSMCLNLQENEKKLAAELMEKSEEVFSLRAKVEEATKKMTLVEEELADFEQKETDWQETERKQKEEIAKLVEAHATSVKAEQDLNTELTRNKSKIEELETQKAALEANLEQLQSIAQSNNSHEELRSELMSKIADQDNQISALTEARTDLESEVRLLNDHVKDLTYRLQMSEATTLNQNNLETETNNLKVGLESAKRTIVTLNEQLSSASIDINKKTELINGQTELIEDLRQQIENSTKEHQSQAELNLKLSEEIAALKQNLFSKEQELKSIEEDYAELKLSHEKKDRELCKYILEEKQLKDELNALKKKCEAIESEKTVLTETCDSLTREVVSLQDKASTKEHTQDQIQKHTQLEKDLEQRQHDYENVKEKLKQIELENTELREENNRLNEMLSLEEDDLETLKSKVSDLEDFAQKCQDYEELNEKLKRLVTEHNELLKDNSRLNEIISQSADEIAMLKEGTQILENIKSENEKLVKTNSDLMMDLQKLNENYSNLKSDLSSKSEELVNLKLVAESYEVLKTKYESLEMAVNKLMNEIADKDAEISNFKKSNSTSQSVLNEISTLKSEKEQLIQSLQVKHSESVGYHSELQRINGLLEQELAEKQELEKAVKVTREQLDGNEKVLKARDKEIDLLKEQIQTLQTQLEYVSQLLRVADRQEAEGEPDIKQKSSDSDDRNQILQKIEILQEEKNSLNCALEAEQNKCKTMYNALREEKEKNHGLKNDLERLKSHLVSVEETYTQELMNAEKQIEELQTRLSSADERVKSSSTAYTSASIRANQQVESLTNQVKVLTEQRELIQQKLNEAEDQVQSHAASLTNLQIVLEQFQIDKEKDILLATERIQENLQAAYRKNNQLCSEISTLQTQLSEANEGLKAAARFTDQLNAKSRTIETLEKQVAELKAKLSKAEAKIDAVSRGTESKIDRCLVRNLVVGYLSAPINGRTQALNVLATVLDMSKEDKQRVGLEPGGNASHFQSLSEAFIKFLENESQPQNVLKMIPENKSNTNVTAHRRSPSGSVLLSEASLPNIPQFPVNRNSGSILKDVMKNDR</sequence>
<dbReference type="PROSITE" id="PS50913">
    <property type="entry name" value="GRIP"/>
    <property type="match status" value="1"/>
</dbReference>
<feature type="coiled-coil region" evidence="4">
    <location>
        <begin position="492"/>
        <end position="571"/>
    </location>
</feature>
<evidence type="ECO:0000313" key="8">
    <source>
        <dbReference type="Proteomes" id="UP001152759"/>
    </source>
</evidence>
<keyword evidence="3 4" id="KW-0175">Coiled coil</keyword>
<feature type="compositionally biased region" description="Low complexity" evidence="5">
    <location>
        <begin position="287"/>
        <end position="319"/>
    </location>
</feature>